<dbReference type="SUPFAM" id="SSF141868">
    <property type="entry name" value="EAL domain-like"/>
    <property type="match status" value="1"/>
</dbReference>
<dbReference type="PANTHER" id="PTHR33121">
    <property type="entry name" value="CYCLIC DI-GMP PHOSPHODIESTERASE PDEF"/>
    <property type="match status" value="1"/>
</dbReference>
<dbReference type="InterPro" id="IPR050706">
    <property type="entry name" value="Cyclic-di-GMP_PDE-like"/>
</dbReference>
<dbReference type="PROSITE" id="PS50883">
    <property type="entry name" value="EAL"/>
    <property type="match status" value="1"/>
</dbReference>
<comment type="caution">
    <text evidence="2">The sequence shown here is derived from an EMBL/GenBank/DDBJ whole genome shotgun (WGS) entry which is preliminary data.</text>
</comment>
<dbReference type="SMART" id="SM00052">
    <property type="entry name" value="EAL"/>
    <property type="match status" value="1"/>
</dbReference>
<accession>A0ABW2A699</accession>
<evidence type="ECO:0000313" key="2">
    <source>
        <dbReference type="EMBL" id="MFC6672932.1"/>
    </source>
</evidence>
<name>A0ABW2A699_9GAMM</name>
<reference evidence="3" key="1">
    <citation type="journal article" date="2019" name="Int. J. Syst. Evol. Microbiol.">
        <title>The Global Catalogue of Microorganisms (GCM) 10K type strain sequencing project: providing services to taxonomists for standard genome sequencing and annotation.</title>
        <authorList>
            <consortium name="The Broad Institute Genomics Platform"/>
            <consortium name="The Broad Institute Genome Sequencing Center for Infectious Disease"/>
            <person name="Wu L."/>
            <person name="Ma J."/>
        </authorList>
    </citation>
    <scope>NUCLEOTIDE SEQUENCE [LARGE SCALE GENOMIC DNA]</scope>
    <source>
        <strain evidence="3">NBRC 111756</strain>
    </source>
</reference>
<gene>
    <name evidence="2" type="ORF">ACFQDL_24720</name>
</gene>
<dbReference type="RefSeq" id="WP_379913318.1">
    <property type="nucleotide sequence ID" value="NZ_JBHSWE010000001.1"/>
</dbReference>
<dbReference type="EMBL" id="JBHSWE010000001">
    <property type="protein sequence ID" value="MFC6672932.1"/>
    <property type="molecule type" value="Genomic_DNA"/>
</dbReference>
<dbReference type="InterPro" id="IPR035919">
    <property type="entry name" value="EAL_sf"/>
</dbReference>
<sequence>MYKAKEDGKNIYRYYSQQLTRRAMEHVSLASELHRALTHDEFLVHYQTQFDLQTRAFIGMEALVRWQHPTQGLLLPGRFLPIAEGSGLIARIGNCVMEMVMQQTRRWHEAGLDPGVVAINLSSRQIDSERQLELIRDGLDRHGCKPEWFELEVTEDFLMQNPERAIELFHRLRDLGFELAIDDFGTGFSSLSYLKRLPLTRLKIDRAFVRDLPGDADDQAISCAVIALGQNLGLKVIAEGVETQEQADFLRAAGCDEVQGFLFSRPQPAHAITETLRTRKQHIAAANAGS</sequence>
<proteinExistence type="predicted"/>
<organism evidence="2 3">
    <name type="scientific">Marinobacterium aestuariivivens</name>
    <dbReference type="NCBI Taxonomy" id="1698799"/>
    <lineage>
        <taxon>Bacteria</taxon>
        <taxon>Pseudomonadati</taxon>
        <taxon>Pseudomonadota</taxon>
        <taxon>Gammaproteobacteria</taxon>
        <taxon>Oceanospirillales</taxon>
        <taxon>Oceanospirillaceae</taxon>
        <taxon>Marinobacterium</taxon>
    </lineage>
</organism>
<dbReference type="CDD" id="cd01948">
    <property type="entry name" value="EAL"/>
    <property type="match status" value="1"/>
</dbReference>
<dbReference type="InterPro" id="IPR001633">
    <property type="entry name" value="EAL_dom"/>
</dbReference>
<dbReference type="Proteomes" id="UP001596422">
    <property type="component" value="Unassembled WGS sequence"/>
</dbReference>
<keyword evidence="3" id="KW-1185">Reference proteome</keyword>
<dbReference type="PANTHER" id="PTHR33121:SF70">
    <property type="entry name" value="SIGNALING PROTEIN YKOW"/>
    <property type="match status" value="1"/>
</dbReference>
<evidence type="ECO:0000259" key="1">
    <source>
        <dbReference type="PROSITE" id="PS50883"/>
    </source>
</evidence>
<feature type="domain" description="EAL" evidence="1">
    <location>
        <begin position="26"/>
        <end position="280"/>
    </location>
</feature>
<evidence type="ECO:0000313" key="3">
    <source>
        <dbReference type="Proteomes" id="UP001596422"/>
    </source>
</evidence>
<protein>
    <submittedName>
        <fullName evidence="2">Bifunctional diguanylate cyclase/phosphodiesterase</fullName>
    </submittedName>
</protein>
<dbReference type="Pfam" id="PF00563">
    <property type="entry name" value="EAL"/>
    <property type="match status" value="1"/>
</dbReference>
<dbReference type="Gene3D" id="3.20.20.450">
    <property type="entry name" value="EAL domain"/>
    <property type="match status" value="1"/>
</dbReference>